<dbReference type="SMART" id="SM00935">
    <property type="entry name" value="OmpH"/>
    <property type="match status" value="1"/>
</dbReference>
<reference evidence="3 4" key="1">
    <citation type="submission" date="2018-03" db="EMBL/GenBank/DDBJ databases">
        <title>Genomic Encyclopedia of Archaeal and Bacterial Type Strains, Phase II (KMG-II): from individual species to whole genera.</title>
        <authorList>
            <person name="Goeker M."/>
        </authorList>
    </citation>
    <scope>NUCLEOTIDE SEQUENCE [LARGE SCALE GENOMIC DNA]</scope>
    <source>
        <strain evidence="3 4">DSM 100212</strain>
    </source>
</reference>
<name>A0A2T0X5V9_9RHOB</name>
<dbReference type="Proteomes" id="UP000238392">
    <property type="component" value="Unassembled WGS sequence"/>
</dbReference>
<dbReference type="EMBL" id="PVTQ01000001">
    <property type="protein sequence ID" value="PRY94319.1"/>
    <property type="molecule type" value="Genomic_DNA"/>
</dbReference>
<accession>A0A2T0X5V9</accession>
<evidence type="ECO:0000313" key="3">
    <source>
        <dbReference type="EMBL" id="PRY94319.1"/>
    </source>
</evidence>
<gene>
    <name evidence="3" type="ORF">CLV74_101456</name>
</gene>
<keyword evidence="1" id="KW-0175">Coiled coil</keyword>
<dbReference type="InterPro" id="IPR005632">
    <property type="entry name" value="Chaperone_Skp"/>
</dbReference>
<dbReference type="RefSeq" id="WP_106262568.1">
    <property type="nucleotide sequence ID" value="NZ_PVTQ01000001.1"/>
</dbReference>
<dbReference type="InterPro" id="IPR024930">
    <property type="entry name" value="Skp_dom_sf"/>
</dbReference>
<evidence type="ECO:0000256" key="1">
    <source>
        <dbReference type="SAM" id="Coils"/>
    </source>
</evidence>
<dbReference type="OrthoDB" id="7868372at2"/>
<dbReference type="AlphaFoldDB" id="A0A2T0X5V9"/>
<dbReference type="SUPFAM" id="SSF111384">
    <property type="entry name" value="OmpH-like"/>
    <property type="match status" value="1"/>
</dbReference>
<comment type="caution">
    <text evidence="3">The sequence shown here is derived from an EMBL/GenBank/DDBJ whole genome shotgun (WGS) entry which is preliminary data.</text>
</comment>
<dbReference type="Pfam" id="PF03938">
    <property type="entry name" value="OmpH"/>
    <property type="match status" value="1"/>
</dbReference>
<sequence length="194" mass="21147">MRLPLAVLMGVATLCGAPVFAQQQLDFGQGVGVEAEARSVLVIDADRLFAESAFGKRVAAEVDAAARALAAENTALSTELDAEEKALTVERDKLSIQEFSAKADTFDEKVKRIRAEQLTKERELTDLRQKGETRFRELARPVLRAIMDRYKAAVLMDLRAILIALDTADVTDEAIAEINARIGDGSKAESGQQQ</sequence>
<evidence type="ECO:0000256" key="2">
    <source>
        <dbReference type="SAM" id="SignalP"/>
    </source>
</evidence>
<dbReference type="GO" id="GO:0051082">
    <property type="term" value="F:unfolded protein binding"/>
    <property type="evidence" value="ECO:0007669"/>
    <property type="project" value="InterPro"/>
</dbReference>
<organism evidence="3 4">
    <name type="scientific">Donghicola tyrosinivorans</name>
    <dbReference type="NCBI Taxonomy" id="1652492"/>
    <lineage>
        <taxon>Bacteria</taxon>
        <taxon>Pseudomonadati</taxon>
        <taxon>Pseudomonadota</taxon>
        <taxon>Alphaproteobacteria</taxon>
        <taxon>Rhodobacterales</taxon>
        <taxon>Roseobacteraceae</taxon>
        <taxon>Donghicola</taxon>
    </lineage>
</organism>
<feature type="chain" id="PRO_5015513325" evidence="2">
    <location>
        <begin position="22"/>
        <end position="194"/>
    </location>
</feature>
<protein>
    <submittedName>
        <fullName evidence="3">Skp family chaperone for outer membrane proteins</fullName>
    </submittedName>
</protein>
<feature type="coiled-coil region" evidence="1">
    <location>
        <begin position="66"/>
        <end position="130"/>
    </location>
</feature>
<feature type="signal peptide" evidence="2">
    <location>
        <begin position="1"/>
        <end position="21"/>
    </location>
</feature>
<evidence type="ECO:0000313" key="4">
    <source>
        <dbReference type="Proteomes" id="UP000238392"/>
    </source>
</evidence>
<dbReference type="Gene3D" id="3.30.910.20">
    <property type="entry name" value="Skp domain"/>
    <property type="match status" value="1"/>
</dbReference>
<keyword evidence="2" id="KW-0732">Signal</keyword>
<proteinExistence type="predicted"/>
<keyword evidence="4" id="KW-1185">Reference proteome</keyword>